<keyword evidence="4" id="KW-0472">Membrane</keyword>
<evidence type="ECO:0000256" key="3">
    <source>
        <dbReference type="ARBA" id="ARBA00031983"/>
    </source>
</evidence>
<dbReference type="PANTHER" id="PTHR43393:SF3">
    <property type="entry name" value="LYSINE DECARBOXYLASE-LIKE PROTEIN"/>
    <property type="match status" value="1"/>
</dbReference>
<evidence type="ECO:0000256" key="2">
    <source>
        <dbReference type="ARBA" id="ARBA00011985"/>
    </source>
</evidence>
<evidence type="ECO:0000313" key="6">
    <source>
        <dbReference type="EMBL" id="ADB15734.1"/>
    </source>
</evidence>
<dbReference type="InterPro" id="IPR010627">
    <property type="entry name" value="Prepilin_pept_A24_N"/>
</dbReference>
<dbReference type="Pfam" id="PF03641">
    <property type="entry name" value="Lysine_decarbox"/>
    <property type="match status" value="1"/>
</dbReference>
<evidence type="ECO:0000256" key="4">
    <source>
        <dbReference type="SAM" id="Phobius"/>
    </source>
</evidence>
<dbReference type="OrthoDB" id="9801098at2"/>
<dbReference type="eggNOG" id="COG1989">
    <property type="taxonomic scope" value="Bacteria"/>
</dbReference>
<dbReference type="PANTHER" id="PTHR43393">
    <property type="entry name" value="CYTOKININ RIBOSIDE 5'-MONOPHOSPHATE PHOSPHORIBOHYDROLASE"/>
    <property type="match status" value="1"/>
</dbReference>
<feature type="transmembrane region" description="Helical" evidence="4">
    <location>
        <begin position="30"/>
        <end position="55"/>
    </location>
</feature>
<dbReference type="GO" id="GO:0005829">
    <property type="term" value="C:cytosol"/>
    <property type="evidence" value="ECO:0007669"/>
    <property type="project" value="TreeGrafter"/>
</dbReference>
<dbReference type="Gene3D" id="3.40.50.450">
    <property type="match status" value="1"/>
</dbReference>
<dbReference type="NCBIfam" id="TIGR00730">
    <property type="entry name" value="Rossman fold protein, TIGR00730 family"/>
    <property type="match status" value="1"/>
</dbReference>
<accession>D2R8B7</accession>
<feature type="transmembrane region" description="Helical" evidence="4">
    <location>
        <begin position="251"/>
        <end position="273"/>
    </location>
</feature>
<keyword evidence="4" id="KW-0812">Transmembrane</keyword>
<feature type="domain" description="Prepilin peptidase A24 N-terminal" evidence="5">
    <location>
        <begin position="43"/>
        <end position="123"/>
    </location>
</feature>
<protein>
    <recommendedName>
        <fullName evidence="3">AMP nucleosidase</fullName>
        <ecNumber evidence="2">3.2.2.4</ecNumber>
    </recommendedName>
    <alternativeName>
        <fullName evidence="3">AMP nucleosidase</fullName>
    </alternativeName>
</protein>
<dbReference type="HOGENOM" id="CLU_384439_0_0_0"/>
<feature type="transmembrane region" description="Helical" evidence="4">
    <location>
        <begin position="156"/>
        <end position="177"/>
    </location>
</feature>
<dbReference type="InterPro" id="IPR031100">
    <property type="entry name" value="LOG_fam"/>
</dbReference>
<feature type="transmembrane region" description="Helical" evidence="4">
    <location>
        <begin position="352"/>
        <end position="370"/>
    </location>
</feature>
<dbReference type="AlphaFoldDB" id="D2R8B7"/>
<dbReference type="STRING" id="530564.Psta_1051"/>
<comment type="catalytic activity">
    <reaction evidence="1">
        <text>AMP + H2O = D-ribose 5-phosphate + adenine</text>
        <dbReference type="Rhea" id="RHEA:20129"/>
        <dbReference type="ChEBI" id="CHEBI:15377"/>
        <dbReference type="ChEBI" id="CHEBI:16708"/>
        <dbReference type="ChEBI" id="CHEBI:78346"/>
        <dbReference type="ChEBI" id="CHEBI:456215"/>
        <dbReference type="EC" id="3.2.2.4"/>
    </reaction>
</comment>
<dbReference type="InterPro" id="IPR005269">
    <property type="entry name" value="LOG"/>
</dbReference>
<keyword evidence="7" id="KW-1185">Reference proteome</keyword>
<proteinExistence type="predicted"/>
<dbReference type="KEGG" id="psl:Psta_1051"/>
<dbReference type="EC" id="3.2.2.4" evidence="2"/>
<sequence>MPQLLADMLVAWAPQIELETIWVTVTVMQLIWQTLIVLWVTSVGACVGSFLNVVIYRLPLGMNLSTPPSSCPRCHHKIRRRHNIPVLGWIMLGGKCFDCKLPISVRYPIVEAMTGGMFAWLSIAWVCFGWDYSPRWWLPSPNTLIVRDVITPFDDVTFWAFLVVPLILAATLHAAAWIDYDGQRQPWKLGILAGFAGLLLPMLWPSLRRVPGIYYLVSQFPETLGNSRGVWEARTAEISASSILMGGVDGLLGALAGYLLAWKIDALWMSAALGQQGLAREVQNYALRRRGLTLLMPLVGLALGWQRVLLAALAVVIVETLVSGYAWLKVAPPGDENAAGATANRTFCLPPAATLIACVLLSIFEFDLLLDLGRWTASIERMLVPLGISSAIGLLALASGHLAAKGYFGAHARSFPLQGLGTLATPSSPLSSQAHDMQPSDNLEAILKSPSYRIAAEDTDFLLRPELRPVRLQLELLKPEMILEEQGVESTIVLFGGTAIVERHHAEERARLARLDLEQDPDNVQLKRKLHRAERVLAKAHYYDDARELARIVSSSCQHESRCDYVVVTGGGPGIMEAANRGAFDVGAKSIGLNITLPHEQTPNAYITPQLCFQFRYFALRKMHFLMRAKALVVFPGGFGTLDELFEVLTLRQTQRMQEIPVILYGRDYWSNVIDFQYLADEGVIADEHLNLIQFAESPNEAWDIITRFNKLRANQHVD</sequence>
<dbReference type="EMBL" id="CP001848">
    <property type="protein sequence ID" value="ADB15734.1"/>
    <property type="molecule type" value="Genomic_DNA"/>
</dbReference>
<dbReference type="Proteomes" id="UP000001887">
    <property type="component" value="Chromosome"/>
</dbReference>
<dbReference type="SUPFAM" id="SSF102405">
    <property type="entry name" value="MCP/YpsA-like"/>
    <property type="match status" value="1"/>
</dbReference>
<dbReference type="eggNOG" id="COG1611">
    <property type="taxonomic scope" value="Bacteria"/>
</dbReference>
<dbReference type="Pfam" id="PF06750">
    <property type="entry name" value="A24_N_bact"/>
    <property type="match status" value="1"/>
</dbReference>
<reference evidence="6 7" key="1">
    <citation type="journal article" date="2009" name="Stand. Genomic Sci.">
        <title>Complete genome sequence of Pirellula staleyi type strain (ATCC 27377).</title>
        <authorList>
            <person name="Clum A."/>
            <person name="Tindall B.J."/>
            <person name="Sikorski J."/>
            <person name="Ivanova N."/>
            <person name="Mavrommatis K."/>
            <person name="Lucas S."/>
            <person name="Glavina del Rio T."/>
            <person name="Nolan M."/>
            <person name="Chen F."/>
            <person name="Tice H."/>
            <person name="Pitluck S."/>
            <person name="Cheng J.F."/>
            <person name="Chertkov O."/>
            <person name="Brettin T."/>
            <person name="Han C."/>
            <person name="Detter J.C."/>
            <person name="Kuske C."/>
            <person name="Bruce D."/>
            <person name="Goodwin L."/>
            <person name="Ovchinikova G."/>
            <person name="Pati A."/>
            <person name="Mikhailova N."/>
            <person name="Chen A."/>
            <person name="Palaniappan K."/>
            <person name="Land M."/>
            <person name="Hauser L."/>
            <person name="Chang Y.J."/>
            <person name="Jeffries C.D."/>
            <person name="Chain P."/>
            <person name="Rohde M."/>
            <person name="Goker M."/>
            <person name="Bristow J."/>
            <person name="Eisen J.A."/>
            <person name="Markowitz V."/>
            <person name="Hugenholtz P."/>
            <person name="Kyrpides N.C."/>
            <person name="Klenk H.P."/>
            <person name="Lapidus A."/>
        </authorList>
    </citation>
    <scope>NUCLEOTIDE SEQUENCE [LARGE SCALE GENOMIC DNA]</scope>
    <source>
        <strain evidence="7">ATCC 27377 / DSM 6068 / ICPB 4128</strain>
    </source>
</reference>
<evidence type="ECO:0000313" key="7">
    <source>
        <dbReference type="Proteomes" id="UP000001887"/>
    </source>
</evidence>
<name>D2R8B7_PIRSD</name>
<keyword evidence="4" id="KW-1133">Transmembrane helix</keyword>
<feature type="transmembrane region" description="Helical" evidence="4">
    <location>
        <begin position="189"/>
        <end position="207"/>
    </location>
</feature>
<evidence type="ECO:0000259" key="5">
    <source>
        <dbReference type="Pfam" id="PF06750"/>
    </source>
</evidence>
<evidence type="ECO:0000256" key="1">
    <source>
        <dbReference type="ARBA" id="ARBA00000274"/>
    </source>
</evidence>
<gene>
    <name evidence="6" type="ordered locus">Psta_1051</name>
</gene>
<dbReference type="GO" id="GO:0009691">
    <property type="term" value="P:cytokinin biosynthetic process"/>
    <property type="evidence" value="ECO:0007669"/>
    <property type="project" value="InterPro"/>
</dbReference>
<feature type="transmembrane region" description="Helical" evidence="4">
    <location>
        <begin position="382"/>
        <end position="404"/>
    </location>
</feature>
<feature type="transmembrane region" description="Helical" evidence="4">
    <location>
        <begin position="109"/>
        <end position="132"/>
    </location>
</feature>
<organism evidence="6 7">
    <name type="scientific">Pirellula staleyi (strain ATCC 27377 / DSM 6068 / ICPB 4128)</name>
    <name type="common">Pirella staleyi</name>
    <dbReference type="NCBI Taxonomy" id="530564"/>
    <lineage>
        <taxon>Bacteria</taxon>
        <taxon>Pseudomonadati</taxon>
        <taxon>Planctomycetota</taxon>
        <taxon>Planctomycetia</taxon>
        <taxon>Pirellulales</taxon>
        <taxon>Pirellulaceae</taxon>
        <taxon>Pirellula</taxon>
    </lineage>
</organism>
<dbReference type="GO" id="GO:0008714">
    <property type="term" value="F:AMP nucleosidase activity"/>
    <property type="evidence" value="ECO:0007669"/>
    <property type="project" value="UniProtKB-EC"/>
</dbReference>
<dbReference type="InterPro" id="IPR052341">
    <property type="entry name" value="LOG_family_nucleotidases"/>
</dbReference>